<dbReference type="GO" id="GO:0000398">
    <property type="term" value="P:mRNA splicing, via spliceosome"/>
    <property type="evidence" value="ECO:0007669"/>
    <property type="project" value="UniProtKB-ARBA"/>
</dbReference>
<name>G0R144_ICHMU</name>
<dbReference type="OrthoDB" id="10259687at2759"/>
<dbReference type="GO" id="GO:0048026">
    <property type="term" value="P:positive regulation of mRNA splicing, via spliceosome"/>
    <property type="evidence" value="ECO:0007669"/>
    <property type="project" value="TreeGrafter"/>
</dbReference>
<dbReference type="GO" id="GO:0071011">
    <property type="term" value="C:precatalytic spliceosome"/>
    <property type="evidence" value="ECO:0007669"/>
    <property type="project" value="TreeGrafter"/>
</dbReference>
<dbReference type="PANTHER" id="PTHR48030:SF3">
    <property type="entry name" value="SPLICING FACTOR 3B SUBUNIT 4"/>
    <property type="match status" value="1"/>
</dbReference>
<evidence type="ECO:0000256" key="1">
    <source>
        <dbReference type="ARBA" id="ARBA00004123"/>
    </source>
</evidence>
<accession>G0R144</accession>
<dbReference type="InterPro" id="IPR035979">
    <property type="entry name" value="RBD_domain_sf"/>
</dbReference>
<dbReference type="FunFam" id="3.30.70.330:FF:000505">
    <property type="entry name" value="Splicing factor 3B subunit 4"/>
    <property type="match status" value="1"/>
</dbReference>
<evidence type="ECO:0000256" key="2">
    <source>
        <dbReference type="ARBA" id="ARBA00008363"/>
    </source>
</evidence>
<dbReference type="EMBL" id="GL984209">
    <property type="protein sequence ID" value="EGR28811.1"/>
    <property type="molecule type" value="Genomic_DNA"/>
</dbReference>
<dbReference type="RefSeq" id="XP_004030047.1">
    <property type="nucleotide sequence ID" value="XM_004029999.1"/>
</dbReference>
<dbReference type="STRING" id="857967.G0R144"/>
<evidence type="ECO:0000313" key="9">
    <source>
        <dbReference type="Proteomes" id="UP000008983"/>
    </source>
</evidence>
<dbReference type="GO" id="GO:0097525">
    <property type="term" value="C:spliceosomal snRNP complex"/>
    <property type="evidence" value="ECO:0007669"/>
    <property type="project" value="UniProtKB-ARBA"/>
</dbReference>
<sequence>MNFSLSERNPDATIYVGGIDQKVTQEVLWELFSQCGIVVNVHLPKDKITGEHQGYGFVEFKSEEDADYSIKIMHLVKLYGKPIKVNKASQDKRTQEVGANIFIGNLDQSITEQQLHDTFSQFGLIISRRIVRDPDNDESKGYAFVSYDNFEAADAAINTMNGQFFGSKKINVQYAFKKDSKGERHGSAAERLLAANKPQQQNTVVGHAVPVPLVQKPIVNRIPDSLMINNQLPVPNQMPPPALYIPGLATNMPNLPIMPPPIPQRLM</sequence>
<evidence type="ECO:0000256" key="6">
    <source>
        <dbReference type="PROSITE-ProRule" id="PRU00176"/>
    </source>
</evidence>
<gene>
    <name evidence="8" type="ORF">IMG5_168470</name>
</gene>
<evidence type="ECO:0000256" key="4">
    <source>
        <dbReference type="ARBA" id="ARBA00022884"/>
    </source>
</evidence>
<dbReference type="PANTHER" id="PTHR48030">
    <property type="entry name" value="SPLICING FACTOR 3B SUBUNIT 4"/>
    <property type="match status" value="1"/>
</dbReference>
<dbReference type="PROSITE" id="PS50102">
    <property type="entry name" value="RRM"/>
    <property type="match status" value="2"/>
</dbReference>
<dbReference type="SUPFAM" id="SSF54928">
    <property type="entry name" value="RNA-binding domain, RBD"/>
    <property type="match status" value="1"/>
</dbReference>
<evidence type="ECO:0000256" key="3">
    <source>
        <dbReference type="ARBA" id="ARBA00022737"/>
    </source>
</evidence>
<proteinExistence type="inferred from homology"/>
<feature type="domain" description="RRM" evidence="7">
    <location>
        <begin position="12"/>
        <end position="90"/>
    </location>
</feature>
<organism evidence="8 9">
    <name type="scientific">Ichthyophthirius multifiliis</name>
    <name type="common">White spot disease agent</name>
    <name type="synonym">Ich</name>
    <dbReference type="NCBI Taxonomy" id="5932"/>
    <lineage>
        <taxon>Eukaryota</taxon>
        <taxon>Sar</taxon>
        <taxon>Alveolata</taxon>
        <taxon>Ciliophora</taxon>
        <taxon>Intramacronucleata</taxon>
        <taxon>Oligohymenophorea</taxon>
        <taxon>Hymenostomatida</taxon>
        <taxon>Ophryoglenina</taxon>
        <taxon>Ichthyophthirius</taxon>
    </lineage>
</organism>
<dbReference type="GO" id="GO:0003723">
    <property type="term" value="F:RNA binding"/>
    <property type="evidence" value="ECO:0007669"/>
    <property type="project" value="UniProtKB-UniRule"/>
</dbReference>
<dbReference type="InterPro" id="IPR012677">
    <property type="entry name" value="Nucleotide-bd_a/b_plait_sf"/>
</dbReference>
<dbReference type="OMA" id="IVWELMI"/>
<comment type="subcellular location">
    <subcellularLocation>
        <location evidence="1">Nucleus</location>
    </subcellularLocation>
</comment>
<dbReference type="AlphaFoldDB" id="G0R144"/>
<comment type="similarity">
    <text evidence="2">Belongs to the SF3B4 family.</text>
</comment>
<keyword evidence="9" id="KW-1185">Reference proteome</keyword>
<protein>
    <submittedName>
        <fullName evidence="8">Splicing factor subunit 4, putative</fullName>
    </submittedName>
</protein>
<dbReference type="PRINTS" id="PR00961">
    <property type="entry name" value="HUDSXLRNA"/>
</dbReference>
<dbReference type="eggNOG" id="KOG0131">
    <property type="taxonomic scope" value="Eukaryota"/>
</dbReference>
<dbReference type="InterPro" id="IPR000504">
    <property type="entry name" value="RRM_dom"/>
</dbReference>
<dbReference type="InterPro" id="IPR034158">
    <property type="entry name" value="SF3B4_RRM1"/>
</dbReference>
<dbReference type="Pfam" id="PF00076">
    <property type="entry name" value="RRM_1"/>
    <property type="match status" value="2"/>
</dbReference>
<dbReference type="InterPro" id="IPR052084">
    <property type="entry name" value="SF3B4_spliceosome_assoc"/>
</dbReference>
<evidence type="ECO:0000313" key="8">
    <source>
        <dbReference type="EMBL" id="EGR28811.1"/>
    </source>
</evidence>
<dbReference type="FunCoup" id="G0R144">
    <property type="interactions" value="139"/>
</dbReference>
<dbReference type="Proteomes" id="UP000008983">
    <property type="component" value="Unassembled WGS sequence"/>
</dbReference>
<dbReference type="GeneID" id="14904920"/>
<dbReference type="SMART" id="SM00360">
    <property type="entry name" value="RRM"/>
    <property type="match status" value="2"/>
</dbReference>
<dbReference type="GO" id="GO:0005730">
    <property type="term" value="C:nucleolus"/>
    <property type="evidence" value="ECO:0007669"/>
    <property type="project" value="TreeGrafter"/>
</dbReference>
<dbReference type="InParanoid" id="G0R144"/>
<dbReference type="CDD" id="cd12334">
    <property type="entry name" value="RRM1_SF3B4"/>
    <property type="match status" value="1"/>
</dbReference>
<keyword evidence="4 6" id="KW-0694">RNA-binding</keyword>
<dbReference type="FunFam" id="3.30.70.330:FF:000895">
    <property type="entry name" value="Hsh49p"/>
    <property type="match status" value="1"/>
</dbReference>
<evidence type="ECO:0000256" key="5">
    <source>
        <dbReference type="ARBA" id="ARBA00023242"/>
    </source>
</evidence>
<keyword evidence="5" id="KW-0539">Nucleus</keyword>
<evidence type="ECO:0000259" key="7">
    <source>
        <dbReference type="PROSITE" id="PS50102"/>
    </source>
</evidence>
<reference evidence="8 9" key="1">
    <citation type="submission" date="2011-07" db="EMBL/GenBank/DDBJ databases">
        <authorList>
            <person name="Coyne R."/>
            <person name="Brami D."/>
            <person name="Johnson J."/>
            <person name="Hostetler J."/>
            <person name="Hannick L."/>
            <person name="Clark T."/>
            <person name="Cassidy-Hanley D."/>
            <person name="Inman J."/>
        </authorList>
    </citation>
    <scope>NUCLEOTIDE SEQUENCE [LARGE SCALE GENOMIC DNA]</scope>
    <source>
        <strain evidence="8 9">G5</strain>
    </source>
</reference>
<dbReference type="Gene3D" id="3.30.70.330">
    <property type="match status" value="2"/>
</dbReference>
<feature type="domain" description="RRM" evidence="7">
    <location>
        <begin position="99"/>
        <end position="177"/>
    </location>
</feature>
<keyword evidence="3" id="KW-0677">Repeat</keyword>
<dbReference type="InterPro" id="IPR002343">
    <property type="entry name" value="Hud_Sxl_RNA"/>
</dbReference>